<evidence type="ECO:0000313" key="2">
    <source>
        <dbReference type="EMBL" id="KAE9398925.1"/>
    </source>
</evidence>
<evidence type="ECO:0000256" key="1">
    <source>
        <dbReference type="SAM" id="MobiDB-lite"/>
    </source>
</evidence>
<feature type="compositionally biased region" description="Basic and acidic residues" evidence="1">
    <location>
        <begin position="154"/>
        <end position="166"/>
    </location>
</feature>
<gene>
    <name evidence="2" type="ORF">BT96DRAFT_976204</name>
</gene>
<dbReference type="AlphaFoldDB" id="A0A6A4HQ59"/>
<dbReference type="OrthoDB" id="3025853at2759"/>
<accession>A0A6A4HQ59</accession>
<dbReference type="EMBL" id="ML769476">
    <property type="protein sequence ID" value="KAE9398925.1"/>
    <property type="molecule type" value="Genomic_DNA"/>
</dbReference>
<sequence>MEGQILSIQSHVDFGYFGEKLLSFLCNALDTVSIHAAPQPGPNDKYIYRNSEAQEITLQVIRPCSFDLSLCIYNCGSDEWTEENASKPVDSILWIHIFLQGLLWGILFCQLKLHCQDYVGSRPVDLDIGLPLAALYPYSQEEFEEKVVQSRMHKTEKEKTVKEKGSKPIQGSMVLDNPTARIPGQRPTVTIPSIFLRAIAHKFYPPLNWFTDDRLEFAQHRLHELHTKLIRPEPTVDYPSPEKILVFDTAKMITLWGSDETYSCLSPLKWQEATTNLLAALVTLSESLLTEEMLIRFSFSGEFEKHRKLFPLVSIRARGARTSSKASFLIVATTYNRQPRIRTLKFFGNRFDLPLPKVGFKGHMPINAGIGGVLAVISLPSLVGIVPPLAVSLLPAPSMSFRYISQLV</sequence>
<organism evidence="2 3">
    <name type="scientific">Gymnopus androsaceus JB14</name>
    <dbReference type="NCBI Taxonomy" id="1447944"/>
    <lineage>
        <taxon>Eukaryota</taxon>
        <taxon>Fungi</taxon>
        <taxon>Dikarya</taxon>
        <taxon>Basidiomycota</taxon>
        <taxon>Agaricomycotina</taxon>
        <taxon>Agaricomycetes</taxon>
        <taxon>Agaricomycetidae</taxon>
        <taxon>Agaricales</taxon>
        <taxon>Marasmiineae</taxon>
        <taxon>Omphalotaceae</taxon>
        <taxon>Gymnopus</taxon>
    </lineage>
</organism>
<proteinExistence type="predicted"/>
<dbReference type="Proteomes" id="UP000799118">
    <property type="component" value="Unassembled WGS sequence"/>
</dbReference>
<feature type="region of interest" description="Disordered" evidence="1">
    <location>
        <begin position="154"/>
        <end position="177"/>
    </location>
</feature>
<protein>
    <submittedName>
        <fullName evidence="2">Uncharacterized protein</fullName>
    </submittedName>
</protein>
<keyword evidence="3" id="KW-1185">Reference proteome</keyword>
<reference evidence="2" key="1">
    <citation type="journal article" date="2019" name="Environ. Microbiol.">
        <title>Fungal ecological strategies reflected in gene transcription - a case study of two litter decomposers.</title>
        <authorList>
            <person name="Barbi F."/>
            <person name="Kohler A."/>
            <person name="Barry K."/>
            <person name="Baskaran P."/>
            <person name="Daum C."/>
            <person name="Fauchery L."/>
            <person name="Ihrmark K."/>
            <person name="Kuo A."/>
            <person name="LaButti K."/>
            <person name="Lipzen A."/>
            <person name="Morin E."/>
            <person name="Grigoriev I.V."/>
            <person name="Henrissat B."/>
            <person name="Lindahl B."/>
            <person name="Martin F."/>
        </authorList>
    </citation>
    <scope>NUCLEOTIDE SEQUENCE</scope>
    <source>
        <strain evidence="2">JB14</strain>
    </source>
</reference>
<name>A0A6A4HQ59_9AGAR</name>
<evidence type="ECO:0000313" key="3">
    <source>
        <dbReference type="Proteomes" id="UP000799118"/>
    </source>
</evidence>